<keyword evidence="3" id="KW-1185">Reference proteome</keyword>
<dbReference type="SUPFAM" id="SSF46785">
    <property type="entry name" value="Winged helix' DNA-binding domain"/>
    <property type="match status" value="1"/>
</dbReference>
<comment type="caution">
    <text evidence="2">The sequence shown here is derived from an EMBL/GenBank/DDBJ whole genome shotgun (WGS) entry which is preliminary data.</text>
</comment>
<evidence type="ECO:0000313" key="2">
    <source>
        <dbReference type="EMBL" id="MBB6162413.1"/>
    </source>
</evidence>
<dbReference type="Gene3D" id="1.10.10.10">
    <property type="entry name" value="Winged helix-like DNA-binding domain superfamily/Winged helix DNA-binding domain"/>
    <property type="match status" value="1"/>
</dbReference>
<dbReference type="SMART" id="SM00347">
    <property type="entry name" value="HTH_MARR"/>
    <property type="match status" value="1"/>
</dbReference>
<dbReference type="PANTHER" id="PTHR33164:SF57">
    <property type="entry name" value="MARR-FAMILY TRANSCRIPTIONAL REGULATOR"/>
    <property type="match status" value="1"/>
</dbReference>
<organism evidence="2 3">
    <name type="scientific">Rhizobium wenxiniae</name>
    <dbReference type="NCBI Taxonomy" id="1737357"/>
    <lineage>
        <taxon>Bacteria</taxon>
        <taxon>Pseudomonadati</taxon>
        <taxon>Pseudomonadota</taxon>
        <taxon>Alphaproteobacteria</taxon>
        <taxon>Hyphomicrobiales</taxon>
        <taxon>Rhizobiaceae</taxon>
        <taxon>Rhizobium/Agrobacterium group</taxon>
        <taxon>Rhizobium</taxon>
    </lineage>
</organism>
<reference evidence="2 3" key="1">
    <citation type="submission" date="2020-08" db="EMBL/GenBank/DDBJ databases">
        <title>Genomic Encyclopedia of Type Strains, Phase IV (KMG-IV): sequencing the most valuable type-strain genomes for metagenomic binning, comparative biology and taxonomic classification.</title>
        <authorList>
            <person name="Goeker M."/>
        </authorList>
    </citation>
    <scope>NUCLEOTIDE SEQUENCE [LARGE SCALE GENOMIC DNA]</scope>
    <source>
        <strain evidence="2 3">DSM 100734</strain>
    </source>
</reference>
<evidence type="ECO:0000259" key="1">
    <source>
        <dbReference type="PROSITE" id="PS50995"/>
    </source>
</evidence>
<dbReference type="InterPro" id="IPR000835">
    <property type="entry name" value="HTH_MarR-typ"/>
</dbReference>
<dbReference type="InterPro" id="IPR036388">
    <property type="entry name" value="WH-like_DNA-bd_sf"/>
</dbReference>
<dbReference type="InterPro" id="IPR039422">
    <property type="entry name" value="MarR/SlyA-like"/>
</dbReference>
<protein>
    <submittedName>
        <fullName evidence="2">DNA-binding MarR family transcriptional regulator</fullName>
    </submittedName>
</protein>
<sequence>MPGYTALLFSFAMTKTVTEEHSIQAAADIAHISEVMGRMRLLIGRRVISRTLVDNLAPSLEISHLDALRAMNRIDGEVTVGAIADVMRLDPSRGSRLVAELVTQGLLRRDASQADGRRSIVVRTELGDQLMAQVDATKRRLLASMLDGWTEDELNVFAGLFDKFVSKFEETYPNEKAGSPSAARILTGA</sequence>
<dbReference type="GO" id="GO:0006950">
    <property type="term" value="P:response to stress"/>
    <property type="evidence" value="ECO:0007669"/>
    <property type="project" value="TreeGrafter"/>
</dbReference>
<dbReference type="PANTHER" id="PTHR33164">
    <property type="entry name" value="TRANSCRIPTIONAL REGULATOR, MARR FAMILY"/>
    <property type="match status" value="1"/>
</dbReference>
<dbReference type="InterPro" id="IPR036390">
    <property type="entry name" value="WH_DNA-bd_sf"/>
</dbReference>
<dbReference type="GO" id="GO:0003677">
    <property type="term" value="F:DNA binding"/>
    <property type="evidence" value="ECO:0007669"/>
    <property type="project" value="UniProtKB-KW"/>
</dbReference>
<dbReference type="Proteomes" id="UP000547879">
    <property type="component" value="Unassembled WGS sequence"/>
</dbReference>
<gene>
    <name evidence="2" type="ORF">HNQ72_002231</name>
</gene>
<dbReference type="Pfam" id="PF12802">
    <property type="entry name" value="MarR_2"/>
    <property type="match status" value="1"/>
</dbReference>
<proteinExistence type="predicted"/>
<dbReference type="RefSeq" id="WP_244654398.1">
    <property type="nucleotide sequence ID" value="NZ_BMHW01000002.1"/>
</dbReference>
<dbReference type="GO" id="GO:0003700">
    <property type="term" value="F:DNA-binding transcription factor activity"/>
    <property type="evidence" value="ECO:0007669"/>
    <property type="project" value="InterPro"/>
</dbReference>
<accession>A0A7W9Y6N3</accession>
<dbReference type="AlphaFoldDB" id="A0A7W9Y6N3"/>
<feature type="domain" description="HTH marR-type" evidence="1">
    <location>
        <begin position="22"/>
        <end position="166"/>
    </location>
</feature>
<dbReference type="PROSITE" id="PS50995">
    <property type="entry name" value="HTH_MARR_2"/>
    <property type="match status" value="1"/>
</dbReference>
<keyword evidence="2" id="KW-0238">DNA-binding</keyword>
<dbReference type="EMBL" id="JACHEG010000002">
    <property type="protein sequence ID" value="MBB6162413.1"/>
    <property type="molecule type" value="Genomic_DNA"/>
</dbReference>
<name>A0A7W9Y6N3_9HYPH</name>
<evidence type="ECO:0000313" key="3">
    <source>
        <dbReference type="Proteomes" id="UP000547879"/>
    </source>
</evidence>